<feature type="chain" id="PRO_5004581350" evidence="1">
    <location>
        <begin position="18"/>
        <end position="365"/>
    </location>
</feature>
<dbReference type="EnsemblMetazoa" id="tetur31g00830.1">
    <property type="protein sequence ID" value="tetur31g00830.1"/>
    <property type="gene ID" value="tetur31g00830"/>
</dbReference>
<gene>
    <name evidence="2" type="primary">107369317</name>
</gene>
<reference evidence="3" key="1">
    <citation type="submission" date="2011-08" db="EMBL/GenBank/DDBJ databases">
        <authorList>
            <person name="Rombauts S."/>
        </authorList>
    </citation>
    <scope>NUCLEOTIDE SEQUENCE</scope>
    <source>
        <strain evidence="3">London</strain>
    </source>
</reference>
<dbReference type="AlphaFoldDB" id="T1L183"/>
<keyword evidence="3" id="KW-1185">Reference proteome</keyword>
<dbReference type="HOGENOM" id="CLU_068138_0_0_1"/>
<name>T1L183_TETUR</name>
<keyword evidence="1" id="KW-0732">Signal</keyword>
<dbReference type="EMBL" id="CAEY01000889">
    <property type="status" value="NOT_ANNOTATED_CDS"/>
    <property type="molecule type" value="Genomic_DNA"/>
</dbReference>
<evidence type="ECO:0000313" key="3">
    <source>
        <dbReference type="Proteomes" id="UP000015104"/>
    </source>
</evidence>
<sequence>MRFTIVLALCFIGAASASSLNKRSLVNDIQNNTQNAFHAFEQFGQNFNEKVQEAFKNLFNAFGNNKNQTTEASVTVTKRSSNPFALFDDLGKGDLVAFAQDLLKVLADVAPGRRKRDAVEDLRNLLSDFVNQHQATEASVIVTKRDSNPFALIDDLAQGNLFAFAHDLLKVLAEVAPGRRKRDAVEDLKKLSDEAKQNSEESLKKIFAFFEQFKPQSSESSDSVIKAESNAEEAIDKLFSLIEQTNSEPNELSKAFTMAKFSVDGALWKFITLFEQCKPQSNELSTAFTVAKYSAEDAVWKLISLFGQLQDAVAKTSSSSRGKRALSPFALTEDIQSGDVGKFFADLKQAHLESASYGIGMAERQ</sequence>
<protein>
    <submittedName>
        <fullName evidence="2">Uncharacterized protein</fullName>
    </submittedName>
</protein>
<reference evidence="2" key="2">
    <citation type="submission" date="2015-06" db="UniProtKB">
        <authorList>
            <consortium name="EnsemblMetazoa"/>
        </authorList>
    </citation>
    <scope>IDENTIFICATION</scope>
</reference>
<accession>T1L183</accession>
<organism evidence="2 3">
    <name type="scientific">Tetranychus urticae</name>
    <name type="common">Two-spotted spider mite</name>
    <dbReference type="NCBI Taxonomy" id="32264"/>
    <lineage>
        <taxon>Eukaryota</taxon>
        <taxon>Metazoa</taxon>
        <taxon>Ecdysozoa</taxon>
        <taxon>Arthropoda</taxon>
        <taxon>Chelicerata</taxon>
        <taxon>Arachnida</taxon>
        <taxon>Acari</taxon>
        <taxon>Acariformes</taxon>
        <taxon>Trombidiformes</taxon>
        <taxon>Prostigmata</taxon>
        <taxon>Eleutherengona</taxon>
        <taxon>Raphignathae</taxon>
        <taxon>Tetranychoidea</taxon>
        <taxon>Tetranychidae</taxon>
        <taxon>Tetranychus</taxon>
    </lineage>
</organism>
<evidence type="ECO:0000313" key="2">
    <source>
        <dbReference type="EnsemblMetazoa" id="tetur31g00830.1"/>
    </source>
</evidence>
<evidence type="ECO:0000256" key="1">
    <source>
        <dbReference type="SAM" id="SignalP"/>
    </source>
</evidence>
<proteinExistence type="predicted"/>
<feature type="signal peptide" evidence="1">
    <location>
        <begin position="1"/>
        <end position="17"/>
    </location>
</feature>
<dbReference type="Proteomes" id="UP000015104">
    <property type="component" value="Unassembled WGS sequence"/>
</dbReference>
<dbReference type="KEGG" id="tut:107369317"/>